<keyword evidence="1" id="KW-0175">Coiled coil</keyword>
<dbReference type="AlphaFoldDB" id="A0A086JRL9"/>
<reference evidence="3 4" key="1">
    <citation type="submission" date="2014-02" db="EMBL/GenBank/DDBJ databases">
        <authorList>
            <person name="Sibley D."/>
            <person name="Venepally P."/>
            <person name="Karamycheva S."/>
            <person name="Hadjithomas M."/>
            <person name="Khan A."/>
            <person name="Brunk B."/>
            <person name="Roos D."/>
            <person name="Caler E."/>
            <person name="Lorenzi H."/>
        </authorList>
    </citation>
    <scope>NUCLEOTIDE SEQUENCE [LARGE SCALE GENOMIC DNA]</scope>
    <source>
        <strain evidence="3 4">GAB2-2007-GAL-DOM2</strain>
    </source>
</reference>
<feature type="coiled-coil region" evidence="1">
    <location>
        <begin position="73"/>
        <end position="103"/>
    </location>
</feature>
<organism evidence="3 4">
    <name type="scientific">Toxoplasma gondii GAB2-2007-GAL-DOM2</name>
    <dbReference type="NCBI Taxonomy" id="1130820"/>
    <lineage>
        <taxon>Eukaryota</taxon>
        <taxon>Sar</taxon>
        <taxon>Alveolata</taxon>
        <taxon>Apicomplexa</taxon>
        <taxon>Conoidasida</taxon>
        <taxon>Coccidia</taxon>
        <taxon>Eucoccidiorida</taxon>
        <taxon>Eimeriorina</taxon>
        <taxon>Sarcocystidae</taxon>
        <taxon>Toxoplasma</taxon>
    </lineage>
</organism>
<gene>
    <name evidence="3" type="ORF">TGDOM2_400440</name>
</gene>
<feature type="compositionally biased region" description="Basic and acidic residues" evidence="2">
    <location>
        <begin position="398"/>
        <end position="420"/>
    </location>
</feature>
<dbReference type="EMBL" id="AHZU02001218">
    <property type="protein sequence ID" value="KFG34787.1"/>
    <property type="molecule type" value="Genomic_DNA"/>
</dbReference>
<feature type="compositionally biased region" description="Basic and acidic residues" evidence="2">
    <location>
        <begin position="323"/>
        <end position="336"/>
    </location>
</feature>
<evidence type="ECO:0000313" key="4">
    <source>
        <dbReference type="Proteomes" id="UP000028837"/>
    </source>
</evidence>
<proteinExistence type="predicted"/>
<dbReference type="Proteomes" id="UP000028837">
    <property type="component" value="Unassembled WGS sequence"/>
</dbReference>
<name>A0A086JRL9_TOXGO</name>
<evidence type="ECO:0000313" key="3">
    <source>
        <dbReference type="EMBL" id="KFG34787.1"/>
    </source>
</evidence>
<feature type="region of interest" description="Disordered" evidence="2">
    <location>
        <begin position="284"/>
        <end position="443"/>
    </location>
</feature>
<protein>
    <submittedName>
        <fullName evidence="3">Uncharacterized protein</fullName>
    </submittedName>
</protein>
<evidence type="ECO:0000256" key="2">
    <source>
        <dbReference type="SAM" id="MobiDB-lite"/>
    </source>
</evidence>
<dbReference type="VEuPathDB" id="ToxoDB:TGDOM2_400440"/>
<feature type="compositionally biased region" description="Polar residues" evidence="2">
    <location>
        <begin position="421"/>
        <end position="432"/>
    </location>
</feature>
<sequence>MNSSVEQRASAYAFEEQARRAAVQTNSNASAEQQNRLQQERETLLLNDRRKEEQWRATVAASEAAAADARMHAEAVSREAKHLEEILRQRENMIGNLQKLLQQSKSDLSRPPISLLTTLERTLARITPVFCPSFSLFLPLDELSNFAHGENRFLSCIGAAFLLFCGQSRPRMPASAEEARRRLRQRVLRLLSPSRERKLFVNEKAKEKSEERFFCVREDLRIPGKTAVSESECTTTSEIALQRKWGTYAQASIETGFSKQKIKREEAASNYDVSRVTGVSWKRRTCKDTLRPPKKNSAPHPHPRRFKSQGEGKVQPGAASLETLRELRKRGGERKPQTITFHSHRDMTGTQTEREARIQMEETTEKDGQQLGRIDGEDRSEGEESLLSASSHLVQLNESRREIFGRSKDTERQTFAHNEHWGNSFTRKTNAPATPDRPPPRVH</sequence>
<feature type="compositionally biased region" description="Basic and acidic residues" evidence="2">
    <location>
        <begin position="343"/>
        <end position="379"/>
    </location>
</feature>
<accession>A0A086JRL9</accession>
<comment type="caution">
    <text evidence="3">The sequence shown here is derived from an EMBL/GenBank/DDBJ whole genome shotgun (WGS) entry which is preliminary data.</text>
</comment>
<evidence type="ECO:0000256" key="1">
    <source>
        <dbReference type="SAM" id="Coils"/>
    </source>
</evidence>